<comment type="caution">
    <text evidence="3">The sequence shown here is derived from an EMBL/GenBank/DDBJ whole genome shotgun (WGS) entry which is preliminary data.</text>
</comment>
<dbReference type="FunFam" id="3.30.2040.10:FF:000001">
    <property type="entry name" value="D-glutamate cyclase, mitochondrial"/>
    <property type="match status" value="1"/>
</dbReference>
<dbReference type="GO" id="GO:0006536">
    <property type="term" value="P:glutamate metabolic process"/>
    <property type="evidence" value="ECO:0007669"/>
    <property type="project" value="TreeGrafter"/>
</dbReference>
<dbReference type="RefSeq" id="WP_141997454.1">
    <property type="nucleotide sequence ID" value="NZ_VFML01000001.1"/>
</dbReference>
<dbReference type="SUPFAM" id="SSF160920">
    <property type="entry name" value="PSTPO5379-like"/>
    <property type="match status" value="1"/>
</dbReference>
<dbReference type="OrthoDB" id="149585at2"/>
<reference evidence="3 4" key="1">
    <citation type="submission" date="2019-06" db="EMBL/GenBank/DDBJ databases">
        <title>Sequencing the genomes of 1000 actinobacteria strains.</title>
        <authorList>
            <person name="Klenk H.-P."/>
        </authorList>
    </citation>
    <scope>NUCLEOTIDE SEQUENCE [LARGE SCALE GENOMIC DNA]</scope>
    <source>
        <strain evidence="3 4">DSM 45679</strain>
    </source>
</reference>
<dbReference type="PANTHER" id="PTHR32022:SF10">
    <property type="entry name" value="D-GLUTAMATE CYCLASE, MITOCHONDRIAL"/>
    <property type="match status" value="1"/>
</dbReference>
<dbReference type="AlphaFoldDB" id="A0A542DHB5"/>
<name>A0A542DHB5_AMYCI</name>
<accession>A0A542DHB5</accession>
<dbReference type="NCBIfam" id="NF003969">
    <property type="entry name" value="PRK05463.1"/>
    <property type="match status" value="1"/>
</dbReference>
<keyword evidence="2" id="KW-0456">Lyase</keyword>
<gene>
    <name evidence="3" type="ORF">FB471_2180</name>
</gene>
<proteinExistence type="inferred from homology"/>
<dbReference type="InterPro" id="IPR038021">
    <property type="entry name" value="Putative_hydro-lyase"/>
</dbReference>
<comment type="similarity">
    <text evidence="1">Belongs to the D-glutamate cyclase family.</text>
</comment>
<sequence>MATAITDPARLRQRARSGSWTGATAGACAGYLQANLVILGGREAEGFARLCRANPTPLPLLERTRPGQYTGLRTALRADLRTDAPAYHVHRHGVFEAEVTSVEDLWREDFVAFLLGCSYTAEAALLGAGVRLRHVTEGLVPPMFVTGLACEPAGGFHGPMVVSMRPIERDQLAEAVAVTGEYPLAHGGPVHIGDPAEIGVDDLGIPDWGDPMVPSPTEVAVFWACGVTPQAVIRAAAPELAITHAPGRMFVTDVPAADIRGRTEL</sequence>
<dbReference type="Gene3D" id="3.40.1640.10">
    <property type="entry name" value="PSTPO5379-like"/>
    <property type="match status" value="1"/>
</dbReference>
<dbReference type="InterPro" id="IPR016938">
    <property type="entry name" value="UPF0317"/>
</dbReference>
<evidence type="ECO:0000313" key="3">
    <source>
        <dbReference type="EMBL" id="TQJ02451.1"/>
    </source>
</evidence>
<protein>
    <submittedName>
        <fullName evidence="3">Uncharacterized protein YcsI (UPF0317 family)</fullName>
    </submittedName>
</protein>
<dbReference type="Pfam" id="PF07286">
    <property type="entry name" value="D-Glu_cyclase"/>
    <property type="match status" value="1"/>
</dbReference>
<evidence type="ECO:0000256" key="1">
    <source>
        <dbReference type="ARBA" id="ARBA00007896"/>
    </source>
</evidence>
<dbReference type="PIRSF" id="PIRSF029755">
    <property type="entry name" value="UCP029755"/>
    <property type="match status" value="1"/>
</dbReference>
<evidence type="ECO:0000256" key="2">
    <source>
        <dbReference type="ARBA" id="ARBA00023239"/>
    </source>
</evidence>
<dbReference type="Proteomes" id="UP000320876">
    <property type="component" value="Unassembled WGS sequence"/>
</dbReference>
<dbReference type="GO" id="GO:0047820">
    <property type="term" value="F:D-glutamate cyclase activity"/>
    <property type="evidence" value="ECO:0007669"/>
    <property type="project" value="TreeGrafter"/>
</dbReference>
<evidence type="ECO:0000313" key="4">
    <source>
        <dbReference type="Proteomes" id="UP000320876"/>
    </source>
</evidence>
<dbReference type="EMBL" id="VFML01000001">
    <property type="protein sequence ID" value="TQJ02451.1"/>
    <property type="molecule type" value="Genomic_DNA"/>
</dbReference>
<keyword evidence="4" id="KW-1185">Reference proteome</keyword>
<dbReference type="Gene3D" id="3.30.2040.10">
    <property type="entry name" value="PSTPO5379-like domain"/>
    <property type="match status" value="1"/>
</dbReference>
<dbReference type="PANTHER" id="PTHR32022">
    <property type="entry name" value="D-GLUTAMATE CYCLASE, MITOCHONDRIAL"/>
    <property type="match status" value="1"/>
</dbReference>
<dbReference type="InterPro" id="IPR009906">
    <property type="entry name" value="D-Glu_cyclase"/>
</dbReference>
<organism evidence="3 4">
    <name type="scientific">Amycolatopsis cihanbeyliensis</name>
    <dbReference type="NCBI Taxonomy" id="1128664"/>
    <lineage>
        <taxon>Bacteria</taxon>
        <taxon>Bacillati</taxon>
        <taxon>Actinomycetota</taxon>
        <taxon>Actinomycetes</taxon>
        <taxon>Pseudonocardiales</taxon>
        <taxon>Pseudonocardiaceae</taxon>
        <taxon>Amycolatopsis</taxon>
    </lineage>
</organism>